<sequence>MHAFPVDPQPSTIGEQSVPAMHANVTLQCDATVVRPRPQPSRSLQRSADIAEMRTFASESNSVQHSVVHMLSPRSYRYEPIEE</sequence>
<gene>
    <name evidence="1" type="ORF">PHSY_003278</name>
</gene>
<protein>
    <submittedName>
        <fullName evidence="1">Microtubule associated protein</fullName>
    </submittedName>
</protein>
<dbReference type="EMBL" id="DF238796">
    <property type="protein sequence ID" value="GAC95702.1"/>
    <property type="molecule type" value="Genomic_DNA"/>
</dbReference>
<keyword evidence="2" id="KW-1185">Reference proteome</keyword>
<evidence type="ECO:0000313" key="1">
    <source>
        <dbReference type="EMBL" id="GAC95702.1"/>
    </source>
</evidence>
<dbReference type="Proteomes" id="UP000014071">
    <property type="component" value="Unassembled WGS sequence"/>
</dbReference>
<dbReference type="HOGENOM" id="CLU_2543549_0_0_1"/>
<dbReference type="RefSeq" id="XP_012189289.1">
    <property type="nucleotide sequence ID" value="XM_012333899.1"/>
</dbReference>
<reference evidence="2" key="1">
    <citation type="journal article" date="2013" name="Genome Announc.">
        <title>Draft genome sequence of the basidiomycetous yeast-like fungus Pseudozyma hubeiensis SY62, which produces an abundant amount of the biosurfactant mannosylerythritol lipids.</title>
        <authorList>
            <person name="Konishi M."/>
            <person name="Hatada Y."/>
            <person name="Horiuchi J."/>
        </authorList>
    </citation>
    <scope>NUCLEOTIDE SEQUENCE [LARGE SCALE GENOMIC DNA]</scope>
    <source>
        <strain evidence="2">SY62</strain>
    </source>
</reference>
<dbReference type="AlphaFoldDB" id="R9P367"/>
<organism evidence="1 2">
    <name type="scientific">Pseudozyma hubeiensis (strain SY62)</name>
    <name type="common">Yeast</name>
    <dbReference type="NCBI Taxonomy" id="1305764"/>
    <lineage>
        <taxon>Eukaryota</taxon>
        <taxon>Fungi</taxon>
        <taxon>Dikarya</taxon>
        <taxon>Basidiomycota</taxon>
        <taxon>Ustilaginomycotina</taxon>
        <taxon>Ustilaginomycetes</taxon>
        <taxon>Ustilaginales</taxon>
        <taxon>Ustilaginaceae</taxon>
        <taxon>Pseudozyma</taxon>
    </lineage>
</organism>
<proteinExistence type="predicted"/>
<name>R9P367_PSEHS</name>
<evidence type="ECO:0000313" key="2">
    <source>
        <dbReference type="Proteomes" id="UP000014071"/>
    </source>
</evidence>
<dbReference type="GeneID" id="24108568"/>
<accession>R9P367</accession>